<gene>
    <name evidence="1" type="ORF">KAM621c_36740</name>
</gene>
<dbReference type="Proteomes" id="UP001058317">
    <property type="component" value="Chromosome"/>
</dbReference>
<dbReference type="AlphaFoldDB" id="A0AAD1L4H7"/>
<reference evidence="1" key="1">
    <citation type="submission" date="2022-07" db="EMBL/GenBank/DDBJ databases">
        <title>Complete genome sequence of carbapenem-resistant Citrobacter spp. in Japan.</title>
        <authorList>
            <person name="Maehana S."/>
            <person name="Suzuki M."/>
            <person name="Kitasato H."/>
        </authorList>
    </citation>
    <scope>NUCLEOTIDE SEQUENCE</scope>
    <source>
        <strain evidence="1">KAM621</strain>
    </source>
</reference>
<protein>
    <submittedName>
        <fullName evidence="1">Uncharacterized protein</fullName>
    </submittedName>
</protein>
<evidence type="ECO:0000313" key="2">
    <source>
        <dbReference type="Proteomes" id="UP001058317"/>
    </source>
</evidence>
<organism evidence="1 2">
    <name type="scientific">Citrobacter braakii</name>
    <dbReference type="NCBI Taxonomy" id="57706"/>
    <lineage>
        <taxon>Bacteria</taxon>
        <taxon>Pseudomonadati</taxon>
        <taxon>Pseudomonadota</taxon>
        <taxon>Gammaproteobacteria</taxon>
        <taxon>Enterobacterales</taxon>
        <taxon>Enterobacteriaceae</taxon>
        <taxon>Citrobacter</taxon>
        <taxon>Citrobacter freundii complex</taxon>
    </lineage>
</organism>
<accession>A0AAD1L4H7</accession>
<dbReference type="EMBL" id="AP026382">
    <property type="protein sequence ID" value="BDN98569.1"/>
    <property type="molecule type" value="Genomic_DNA"/>
</dbReference>
<sequence length="56" mass="5630">MSDLAGKNQVVADTVTALMKSETWSAIADTVKDASSGNQVALEAPGGLLACIILPG</sequence>
<name>A0AAD1L4H7_CITBR</name>
<proteinExistence type="predicted"/>
<evidence type="ECO:0000313" key="1">
    <source>
        <dbReference type="EMBL" id="BDN98569.1"/>
    </source>
</evidence>